<feature type="domain" description="RING-type" evidence="4">
    <location>
        <begin position="368"/>
        <end position="411"/>
    </location>
</feature>
<reference evidence="6" key="1">
    <citation type="journal article" date="2023" name="Mol. Phylogenet. Evol.">
        <title>Genome-scale phylogeny and comparative genomics of the fungal order Sordariales.</title>
        <authorList>
            <person name="Hensen N."/>
            <person name="Bonometti L."/>
            <person name="Westerberg I."/>
            <person name="Brannstrom I.O."/>
            <person name="Guillou S."/>
            <person name="Cros-Aarteil S."/>
            <person name="Calhoun S."/>
            <person name="Haridas S."/>
            <person name="Kuo A."/>
            <person name="Mondo S."/>
            <person name="Pangilinan J."/>
            <person name="Riley R."/>
            <person name="LaButti K."/>
            <person name="Andreopoulos B."/>
            <person name="Lipzen A."/>
            <person name="Chen C."/>
            <person name="Yan M."/>
            <person name="Daum C."/>
            <person name="Ng V."/>
            <person name="Clum A."/>
            <person name="Steindorff A."/>
            <person name="Ohm R.A."/>
            <person name="Martin F."/>
            <person name="Silar P."/>
            <person name="Natvig D.O."/>
            <person name="Lalanne C."/>
            <person name="Gautier V."/>
            <person name="Ament-Velasquez S.L."/>
            <person name="Kruys A."/>
            <person name="Hutchinson M.I."/>
            <person name="Powell A.J."/>
            <person name="Barry K."/>
            <person name="Miller A.N."/>
            <person name="Grigoriev I.V."/>
            <person name="Debuchy R."/>
            <person name="Gladieux P."/>
            <person name="Hiltunen Thoren M."/>
            <person name="Johannesson H."/>
        </authorList>
    </citation>
    <scope>NUCLEOTIDE SEQUENCE [LARGE SCALE GENOMIC DNA]</scope>
    <source>
        <strain evidence="6">CBS 340.73</strain>
    </source>
</reference>
<keyword evidence="3" id="KW-0472">Membrane</keyword>
<dbReference type="InterPro" id="IPR001841">
    <property type="entry name" value="Znf_RING"/>
</dbReference>
<sequence length="546" mass="60287">MSMTVDEIQNVVLLFSNPSWTGVGTVPSTVIRNITALSSQIAYSARITENITVLAPKYAETTNGVIQGLLYVPDLAADDPCVSETAPYVPKSAVRQADLPPTNYNLIGLAPWVSVACSKSYMASAHTDPLRGLIFYHPGNSSAKPPAASSAIWSLDDEGKWKTEVGFPVYAVSSLVGQQMMHQLSLYSGNVTQVPYGKNISDIYNPDPTDYVRIWTELNVTTPSTLPTIWIYFLIIAGVLLVVISGTSFLMHLVQGRRRASLRRRVIAGEVNLEGMGIARLTVPMEHIEKFPLFTYHYEPDSSSPPTSPRSTAAPRSPRPSRPKRGSRGRSESFDTTTLTARGMTISEKGLNSPFASSTIATDYQPTCAICLEAFQNRVTVIRELPCGHIFHPGCIDEFLNENSSLCPLCKACMLPKGYCPKITNAMVRRELAIRRLRDRIIVEDSDNESTSGRIQSWGSTIKRRFFNTENTLSSSTATELQPRLRPVETQQQPRPPRPKQRDCGRASPSSLARQRMRELAGSVSDSGEGGLKRWQIIRNKIFPGF</sequence>
<dbReference type="InterPro" id="IPR051826">
    <property type="entry name" value="E3_ubiquitin-ligase_domain"/>
</dbReference>
<dbReference type="PANTHER" id="PTHR22765">
    <property type="entry name" value="RING FINGER AND PROTEASE ASSOCIATED DOMAIN-CONTAINING"/>
    <property type="match status" value="1"/>
</dbReference>
<evidence type="ECO:0000259" key="4">
    <source>
        <dbReference type="PROSITE" id="PS50089"/>
    </source>
</evidence>
<feature type="transmembrane region" description="Helical" evidence="3">
    <location>
        <begin position="229"/>
        <end position="254"/>
    </location>
</feature>
<evidence type="ECO:0000313" key="6">
    <source>
        <dbReference type="Proteomes" id="UP001303473"/>
    </source>
</evidence>
<evidence type="ECO:0000256" key="1">
    <source>
        <dbReference type="PROSITE-ProRule" id="PRU00175"/>
    </source>
</evidence>
<feature type="region of interest" description="Disordered" evidence="2">
    <location>
        <begin position="299"/>
        <end position="345"/>
    </location>
</feature>
<keyword evidence="1" id="KW-0863">Zinc-finger</keyword>
<dbReference type="SMART" id="SM00184">
    <property type="entry name" value="RING"/>
    <property type="match status" value="1"/>
</dbReference>
<evidence type="ECO:0000256" key="2">
    <source>
        <dbReference type="SAM" id="MobiDB-lite"/>
    </source>
</evidence>
<dbReference type="GO" id="GO:0006511">
    <property type="term" value="P:ubiquitin-dependent protein catabolic process"/>
    <property type="evidence" value="ECO:0007669"/>
    <property type="project" value="TreeGrafter"/>
</dbReference>
<evidence type="ECO:0000256" key="3">
    <source>
        <dbReference type="SAM" id="Phobius"/>
    </source>
</evidence>
<dbReference type="Proteomes" id="UP001303473">
    <property type="component" value="Unassembled WGS sequence"/>
</dbReference>
<dbReference type="Gene3D" id="3.30.40.10">
    <property type="entry name" value="Zinc/RING finger domain, C3HC4 (zinc finger)"/>
    <property type="match status" value="1"/>
</dbReference>
<proteinExistence type="predicted"/>
<keyword evidence="1" id="KW-0479">Metal-binding</keyword>
<dbReference type="AlphaFoldDB" id="A0AAN6MXG3"/>
<dbReference type="PROSITE" id="PS50089">
    <property type="entry name" value="ZF_RING_2"/>
    <property type="match status" value="1"/>
</dbReference>
<feature type="compositionally biased region" description="Basic residues" evidence="2">
    <location>
        <begin position="319"/>
        <end position="328"/>
    </location>
</feature>
<dbReference type="CDD" id="cd16473">
    <property type="entry name" value="RING-H2_RNF103"/>
    <property type="match status" value="1"/>
</dbReference>
<keyword evidence="3" id="KW-0812">Transmembrane</keyword>
<gene>
    <name evidence="5" type="ORF">QBC46DRAFT_400715</name>
</gene>
<dbReference type="GO" id="GO:0061630">
    <property type="term" value="F:ubiquitin protein ligase activity"/>
    <property type="evidence" value="ECO:0007669"/>
    <property type="project" value="TreeGrafter"/>
</dbReference>
<organism evidence="5 6">
    <name type="scientific">Diplogelasinospora grovesii</name>
    <dbReference type="NCBI Taxonomy" id="303347"/>
    <lineage>
        <taxon>Eukaryota</taxon>
        <taxon>Fungi</taxon>
        <taxon>Dikarya</taxon>
        <taxon>Ascomycota</taxon>
        <taxon>Pezizomycotina</taxon>
        <taxon>Sordariomycetes</taxon>
        <taxon>Sordariomycetidae</taxon>
        <taxon>Sordariales</taxon>
        <taxon>Diplogelasinosporaceae</taxon>
        <taxon>Diplogelasinospora</taxon>
    </lineage>
</organism>
<dbReference type="EMBL" id="MU854033">
    <property type="protein sequence ID" value="KAK3934058.1"/>
    <property type="molecule type" value="Genomic_DNA"/>
</dbReference>
<feature type="compositionally biased region" description="Low complexity" evidence="2">
    <location>
        <begin position="302"/>
        <end position="316"/>
    </location>
</feature>
<dbReference type="GO" id="GO:0008270">
    <property type="term" value="F:zinc ion binding"/>
    <property type="evidence" value="ECO:0007669"/>
    <property type="project" value="UniProtKB-KW"/>
</dbReference>
<dbReference type="GO" id="GO:0005737">
    <property type="term" value="C:cytoplasm"/>
    <property type="evidence" value="ECO:0007669"/>
    <property type="project" value="TreeGrafter"/>
</dbReference>
<comment type="caution">
    <text evidence="5">The sequence shown here is derived from an EMBL/GenBank/DDBJ whole genome shotgun (WGS) entry which is preliminary data.</text>
</comment>
<keyword evidence="6" id="KW-1185">Reference proteome</keyword>
<dbReference type="PANTHER" id="PTHR22765:SF413">
    <property type="entry name" value="FINGER DOMAIN PROTEIN, PUTATIVE (AFU_ORTHOLOGUE AFUA_1G04600)-RELATED"/>
    <property type="match status" value="1"/>
</dbReference>
<evidence type="ECO:0000313" key="5">
    <source>
        <dbReference type="EMBL" id="KAK3934058.1"/>
    </source>
</evidence>
<protein>
    <recommendedName>
        <fullName evidence="4">RING-type domain-containing protein</fullName>
    </recommendedName>
</protein>
<dbReference type="Pfam" id="PF13639">
    <property type="entry name" value="zf-RING_2"/>
    <property type="match status" value="1"/>
</dbReference>
<name>A0AAN6MXG3_9PEZI</name>
<dbReference type="SUPFAM" id="SSF57850">
    <property type="entry name" value="RING/U-box"/>
    <property type="match status" value="1"/>
</dbReference>
<keyword evidence="3" id="KW-1133">Transmembrane helix</keyword>
<dbReference type="InterPro" id="IPR013083">
    <property type="entry name" value="Znf_RING/FYVE/PHD"/>
</dbReference>
<keyword evidence="1" id="KW-0862">Zinc</keyword>
<feature type="region of interest" description="Disordered" evidence="2">
    <location>
        <begin position="473"/>
        <end position="530"/>
    </location>
</feature>
<accession>A0AAN6MXG3</accession>